<dbReference type="EMBL" id="JBHMBW010000104">
    <property type="protein sequence ID" value="MFB9631555.1"/>
    <property type="molecule type" value="Genomic_DNA"/>
</dbReference>
<dbReference type="PANTHER" id="PTHR30007">
    <property type="entry name" value="PHP DOMAIN PROTEIN"/>
    <property type="match status" value="1"/>
</dbReference>
<name>A0ABV5SIN4_9ACTN</name>
<accession>A0ABV5SIN4</accession>
<feature type="transmembrane region" description="Helical" evidence="3">
    <location>
        <begin position="12"/>
        <end position="31"/>
    </location>
</feature>
<feature type="coiled-coil region" evidence="1">
    <location>
        <begin position="160"/>
        <end position="201"/>
    </location>
</feature>
<evidence type="ECO:0000313" key="4">
    <source>
        <dbReference type="EMBL" id="MFB9631555.1"/>
    </source>
</evidence>
<proteinExistence type="predicted"/>
<feature type="region of interest" description="Disordered" evidence="2">
    <location>
        <begin position="300"/>
        <end position="321"/>
    </location>
</feature>
<keyword evidence="5" id="KW-1185">Reference proteome</keyword>
<keyword evidence="3" id="KW-0812">Transmembrane</keyword>
<reference evidence="4 5" key="1">
    <citation type="submission" date="2024-09" db="EMBL/GenBank/DDBJ databases">
        <authorList>
            <person name="Sun Q."/>
            <person name="Mori K."/>
        </authorList>
    </citation>
    <scope>NUCLEOTIDE SEQUENCE [LARGE SCALE GENOMIC DNA]</scope>
    <source>
        <strain evidence="4 5">JCM 3143</strain>
    </source>
</reference>
<dbReference type="Proteomes" id="UP001589532">
    <property type="component" value="Unassembled WGS sequence"/>
</dbReference>
<evidence type="ECO:0008006" key="6">
    <source>
        <dbReference type="Google" id="ProtNLM"/>
    </source>
</evidence>
<keyword evidence="3" id="KW-0472">Membrane</keyword>
<comment type="caution">
    <text evidence="4">The sequence shown here is derived from an EMBL/GenBank/DDBJ whole genome shotgun (WGS) entry which is preliminary data.</text>
</comment>
<sequence>MRPRRLPGRKRGLTTDVLGLVIAVVVAAASIHDNAIGNALLDRVAAATAPGSVRTALVDQGFKNTVVAHGAGHGIAVKIVERNPAEAGFVPQPKRWVVEQTYGTMSLHRRLVRDYEHDPASSESRVYWAMTDAMTRRLTGTSTPHLALDVSTSDPGTWLLNRIDARERALTSQIEQTRDQIEELTARLQELDQELDHLRITRKTLLVLAAEPDPAPPPPPAPVAPDHPAYQPDGQLDDVGVTYVMLGCGGESVGRTGQACETGARQRCEDLLGVEVPVIEPVLYVVPGWPGSRFRIRLGDREKQKKSGRRSARNEDRSRCPSRSLAAVRHVALL</sequence>
<keyword evidence="1" id="KW-0175">Coiled coil</keyword>
<evidence type="ECO:0000256" key="2">
    <source>
        <dbReference type="SAM" id="MobiDB-lite"/>
    </source>
</evidence>
<dbReference type="RefSeq" id="WP_345000375.1">
    <property type="nucleotide sequence ID" value="NZ_BAAAXV010000009.1"/>
</dbReference>
<evidence type="ECO:0000256" key="1">
    <source>
        <dbReference type="SAM" id="Coils"/>
    </source>
</evidence>
<dbReference type="PANTHER" id="PTHR30007:SF0">
    <property type="entry name" value="TRANSPOSASE"/>
    <property type="match status" value="1"/>
</dbReference>
<evidence type="ECO:0000256" key="3">
    <source>
        <dbReference type="SAM" id="Phobius"/>
    </source>
</evidence>
<evidence type="ECO:0000313" key="5">
    <source>
        <dbReference type="Proteomes" id="UP001589532"/>
    </source>
</evidence>
<keyword evidence="3" id="KW-1133">Transmembrane helix</keyword>
<protein>
    <recommendedName>
        <fullName evidence="6">Transposase</fullName>
    </recommendedName>
</protein>
<organism evidence="4 5">
    <name type="scientific">Nonomuraea helvata</name>
    <dbReference type="NCBI Taxonomy" id="37484"/>
    <lineage>
        <taxon>Bacteria</taxon>
        <taxon>Bacillati</taxon>
        <taxon>Actinomycetota</taxon>
        <taxon>Actinomycetes</taxon>
        <taxon>Streptosporangiales</taxon>
        <taxon>Streptosporangiaceae</taxon>
        <taxon>Nonomuraea</taxon>
    </lineage>
</organism>
<gene>
    <name evidence="4" type="ORF">ACFFSA_51580</name>
</gene>